<evidence type="ECO:0000256" key="2">
    <source>
        <dbReference type="SAM" id="MobiDB-lite"/>
    </source>
</evidence>
<dbReference type="Proteomes" id="UP000198535">
    <property type="component" value="Unassembled WGS sequence"/>
</dbReference>
<organism evidence="3 4">
    <name type="scientific">Methanolobus profundi</name>
    <dbReference type="NCBI Taxonomy" id="487685"/>
    <lineage>
        <taxon>Archaea</taxon>
        <taxon>Methanobacteriati</taxon>
        <taxon>Methanobacteriota</taxon>
        <taxon>Stenosarchaea group</taxon>
        <taxon>Methanomicrobia</taxon>
        <taxon>Methanosarcinales</taxon>
        <taxon>Methanosarcinaceae</taxon>
        <taxon>Methanolobus</taxon>
    </lineage>
</organism>
<keyword evidence="4" id="KW-1185">Reference proteome</keyword>
<evidence type="ECO:0000313" key="3">
    <source>
        <dbReference type="EMBL" id="SFM78170.1"/>
    </source>
</evidence>
<feature type="region of interest" description="Disordered" evidence="2">
    <location>
        <begin position="232"/>
        <end position="259"/>
    </location>
</feature>
<dbReference type="EMBL" id="FOUJ01000005">
    <property type="protein sequence ID" value="SFM78170.1"/>
    <property type="molecule type" value="Genomic_DNA"/>
</dbReference>
<feature type="region of interest" description="Disordered" evidence="2">
    <location>
        <begin position="26"/>
        <end position="53"/>
    </location>
</feature>
<gene>
    <name evidence="3" type="ORF">SAMN04488696_2359</name>
</gene>
<evidence type="ECO:0000256" key="1">
    <source>
        <dbReference type="SAM" id="Coils"/>
    </source>
</evidence>
<keyword evidence="1" id="KW-0175">Coiled coil</keyword>
<protein>
    <submittedName>
        <fullName evidence="3">Uncharacterized protein</fullName>
    </submittedName>
</protein>
<dbReference type="AlphaFoldDB" id="A0A1I4TNM5"/>
<dbReference type="RefSeq" id="WP_091937155.1">
    <property type="nucleotide sequence ID" value="NZ_FOUJ01000005.1"/>
</dbReference>
<reference evidence="4" key="1">
    <citation type="submission" date="2016-10" db="EMBL/GenBank/DDBJ databases">
        <authorList>
            <person name="Varghese N."/>
            <person name="Submissions S."/>
        </authorList>
    </citation>
    <scope>NUCLEOTIDE SEQUENCE [LARGE SCALE GENOMIC DNA]</scope>
    <source>
        <strain evidence="4">Mob M</strain>
    </source>
</reference>
<proteinExistence type="predicted"/>
<accession>A0A1I4TNM5</accession>
<feature type="compositionally biased region" description="Basic and acidic residues" evidence="2">
    <location>
        <begin position="35"/>
        <end position="45"/>
    </location>
</feature>
<dbReference type="OrthoDB" id="125857at2157"/>
<name>A0A1I4TNM5_9EURY</name>
<evidence type="ECO:0000313" key="4">
    <source>
        <dbReference type="Proteomes" id="UP000198535"/>
    </source>
</evidence>
<sequence>MKHRFMKVLACLSLVVMVLGAVTPGALADDAGTTEDAKEFGDHPMMHGPKGDPGMSDDGTIEAMEFDSEEEELAFFIEKGTESINNRIEMLQEMLDNIDEIEDENITEETIEEEISELEALLDEIENVTTMDELKEIMQETRGSMSDMKGDRPEMEEMVFDSDEEEMAFLVERETESINKKIEMLSEMLENIDEIEDENITEEIIEEQITNLETLLEDIENVTTLDELKEILEEYRESNPQPRGHRGEHRPGSEGSGEE</sequence>
<feature type="coiled-coil region" evidence="1">
    <location>
        <begin position="178"/>
        <end position="222"/>
    </location>
</feature>
<feature type="coiled-coil region" evidence="1">
    <location>
        <begin position="84"/>
        <end position="131"/>
    </location>
</feature>